<dbReference type="InterPro" id="IPR003416">
    <property type="entry name" value="MgtC/SapB/SrpB/YhiD_fam"/>
</dbReference>
<keyword evidence="3" id="KW-1003">Cell membrane</keyword>
<accession>A0A921SUY1</accession>
<comment type="subcellular location">
    <subcellularLocation>
        <location evidence="1">Cell membrane</location>
        <topology evidence="1">Multi-pass membrane protein</topology>
    </subcellularLocation>
</comment>
<keyword evidence="5 7" id="KW-1133">Transmembrane helix</keyword>
<evidence type="ECO:0000313" key="9">
    <source>
        <dbReference type="EMBL" id="HJG88777.1"/>
    </source>
</evidence>
<gene>
    <name evidence="9" type="ORF">K8U91_04775</name>
</gene>
<sequence length="238" mass="26050">MDIFKDFLATISDTEVTATSAVFKLALSLLLGGIVGFERKRKGQVAGARTFALISMGATLAMIVSIYIPQVYLGLKNGDPGRVAAQVITGVGFLGAGAIIQTKGSVRGLTTAAGIWMVAALGLAVGVGLYWIAIVSTVLILFTLVSLEQYERHAKLDWEGRIIHLRAGEVVEDLSRYEQLLKQYNVSLHNVLVEYDYAEQKTDLKFVVLARSTTDFISLFAHMRGLYKTEYISLQNEI</sequence>
<evidence type="ECO:0000256" key="6">
    <source>
        <dbReference type="ARBA" id="ARBA00023136"/>
    </source>
</evidence>
<evidence type="ECO:0000256" key="4">
    <source>
        <dbReference type="ARBA" id="ARBA00022692"/>
    </source>
</evidence>
<dbReference type="Proteomes" id="UP000757103">
    <property type="component" value="Unassembled WGS sequence"/>
</dbReference>
<evidence type="ECO:0000256" key="7">
    <source>
        <dbReference type="SAM" id="Phobius"/>
    </source>
</evidence>
<dbReference type="PANTHER" id="PTHR33778:SF1">
    <property type="entry name" value="MAGNESIUM TRANSPORTER YHID-RELATED"/>
    <property type="match status" value="1"/>
</dbReference>
<name>A0A921SUY1_9BACT</name>
<dbReference type="PRINTS" id="PR01837">
    <property type="entry name" value="MGTCSAPBPROT"/>
</dbReference>
<feature type="transmembrane region" description="Helical" evidence="7">
    <location>
        <begin position="20"/>
        <end position="38"/>
    </location>
</feature>
<keyword evidence="4 7" id="KW-0812">Transmembrane</keyword>
<evidence type="ECO:0000256" key="2">
    <source>
        <dbReference type="ARBA" id="ARBA00009298"/>
    </source>
</evidence>
<evidence type="ECO:0000256" key="3">
    <source>
        <dbReference type="ARBA" id="ARBA00022475"/>
    </source>
</evidence>
<evidence type="ECO:0000256" key="5">
    <source>
        <dbReference type="ARBA" id="ARBA00022989"/>
    </source>
</evidence>
<comment type="similarity">
    <text evidence="2">Belongs to the MgtC/SapB family.</text>
</comment>
<dbReference type="InterPro" id="IPR049177">
    <property type="entry name" value="MgtC_SapB_SrpB_YhiD_N"/>
</dbReference>
<feature type="transmembrane region" description="Helical" evidence="7">
    <location>
        <begin position="83"/>
        <end position="100"/>
    </location>
</feature>
<evidence type="ECO:0000256" key="1">
    <source>
        <dbReference type="ARBA" id="ARBA00004651"/>
    </source>
</evidence>
<comment type="caution">
    <text evidence="9">The sequence shown here is derived from an EMBL/GenBank/DDBJ whole genome shotgun (WGS) entry which is preliminary data.</text>
</comment>
<protein>
    <submittedName>
        <fullName evidence="9">MgtC/SapB family protein</fullName>
    </submittedName>
</protein>
<evidence type="ECO:0000313" key="10">
    <source>
        <dbReference type="Proteomes" id="UP000757103"/>
    </source>
</evidence>
<dbReference type="Pfam" id="PF02308">
    <property type="entry name" value="MgtC"/>
    <property type="match status" value="1"/>
</dbReference>
<dbReference type="AlphaFoldDB" id="A0A921SUY1"/>
<organism evidence="9 10">
    <name type="scientific">Barnesiella viscericola</name>
    <dbReference type="NCBI Taxonomy" id="397865"/>
    <lineage>
        <taxon>Bacteria</taxon>
        <taxon>Pseudomonadati</taxon>
        <taxon>Bacteroidota</taxon>
        <taxon>Bacteroidia</taxon>
        <taxon>Bacteroidales</taxon>
        <taxon>Barnesiellaceae</taxon>
        <taxon>Barnesiella</taxon>
    </lineage>
</organism>
<dbReference type="PANTHER" id="PTHR33778">
    <property type="entry name" value="PROTEIN MGTC"/>
    <property type="match status" value="1"/>
</dbReference>
<keyword evidence="6 7" id="KW-0472">Membrane</keyword>
<proteinExistence type="inferred from homology"/>
<reference evidence="9" key="1">
    <citation type="journal article" date="2021" name="PeerJ">
        <title>Extensive microbial diversity within the chicken gut microbiome revealed by metagenomics and culture.</title>
        <authorList>
            <person name="Gilroy R."/>
            <person name="Ravi A."/>
            <person name="Getino M."/>
            <person name="Pursley I."/>
            <person name="Horton D.L."/>
            <person name="Alikhan N.F."/>
            <person name="Baker D."/>
            <person name="Gharbi K."/>
            <person name="Hall N."/>
            <person name="Watson M."/>
            <person name="Adriaenssens E.M."/>
            <person name="Foster-Nyarko E."/>
            <person name="Jarju S."/>
            <person name="Secka A."/>
            <person name="Antonio M."/>
            <person name="Oren A."/>
            <person name="Chaudhuri R.R."/>
            <person name="La Ragione R."/>
            <person name="Hildebrand F."/>
            <person name="Pallen M.J."/>
        </authorList>
    </citation>
    <scope>NUCLEOTIDE SEQUENCE</scope>
    <source>
        <strain evidence="9">CHK121-7720</strain>
    </source>
</reference>
<feature type="transmembrane region" description="Helical" evidence="7">
    <location>
        <begin position="112"/>
        <end position="145"/>
    </location>
</feature>
<feature type="transmembrane region" description="Helical" evidence="7">
    <location>
        <begin position="50"/>
        <end position="68"/>
    </location>
</feature>
<dbReference type="EMBL" id="DYUD01000015">
    <property type="protein sequence ID" value="HJG88777.1"/>
    <property type="molecule type" value="Genomic_DNA"/>
</dbReference>
<dbReference type="RefSeq" id="WP_273305817.1">
    <property type="nucleotide sequence ID" value="NZ_CALUJX010000008.1"/>
</dbReference>
<feature type="domain" description="MgtC/SapB/SrpB/YhiD N-terminal" evidence="8">
    <location>
        <begin position="25"/>
        <end position="152"/>
    </location>
</feature>
<evidence type="ECO:0000259" key="8">
    <source>
        <dbReference type="Pfam" id="PF02308"/>
    </source>
</evidence>
<reference evidence="9" key="2">
    <citation type="submission" date="2021-09" db="EMBL/GenBank/DDBJ databases">
        <authorList>
            <person name="Gilroy R."/>
        </authorList>
    </citation>
    <scope>NUCLEOTIDE SEQUENCE</scope>
    <source>
        <strain evidence="9">CHK121-7720</strain>
    </source>
</reference>
<dbReference type="GO" id="GO:0005886">
    <property type="term" value="C:plasma membrane"/>
    <property type="evidence" value="ECO:0007669"/>
    <property type="project" value="UniProtKB-SubCell"/>
</dbReference>